<accession>A0ABV5KV84</accession>
<comment type="caution">
    <text evidence="1">The sequence shown here is derived from an EMBL/GenBank/DDBJ whole genome shotgun (WGS) entry which is preliminary data.</text>
</comment>
<name>A0ABV5KV84_9BACL</name>
<proteinExistence type="predicted"/>
<reference evidence="1 2" key="1">
    <citation type="submission" date="2024-09" db="EMBL/GenBank/DDBJ databases">
        <authorList>
            <person name="Sun Q."/>
            <person name="Mori K."/>
        </authorList>
    </citation>
    <scope>NUCLEOTIDE SEQUENCE [LARGE SCALE GENOMIC DNA]</scope>
    <source>
        <strain evidence="1 2">TISTR 2452</strain>
    </source>
</reference>
<organism evidence="1 2">
    <name type="scientific">Paenibacillus aurantiacus</name>
    <dbReference type="NCBI Taxonomy" id="1936118"/>
    <lineage>
        <taxon>Bacteria</taxon>
        <taxon>Bacillati</taxon>
        <taxon>Bacillota</taxon>
        <taxon>Bacilli</taxon>
        <taxon>Bacillales</taxon>
        <taxon>Paenibacillaceae</taxon>
        <taxon>Paenibacillus</taxon>
    </lineage>
</organism>
<gene>
    <name evidence="1" type="ORF">ACFFSY_20430</name>
</gene>
<keyword evidence="2" id="KW-1185">Reference proteome</keyword>
<dbReference type="InterPro" id="IPR020323">
    <property type="entry name" value="DUF2716"/>
</dbReference>
<protein>
    <submittedName>
        <fullName evidence="1">DUF2716 domain-containing protein</fullName>
    </submittedName>
</protein>
<evidence type="ECO:0000313" key="1">
    <source>
        <dbReference type="EMBL" id="MFB9328303.1"/>
    </source>
</evidence>
<dbReference type="Proteomes" id="UP001589747">
    <property type="component" value="Unassembled WGS sequence"/>
</dbReference>
<evidence type="ECO:0000313" key="2">
    <source>
        <dbReference type="Proteomes" id="UP001589747"/>
    </source>
</evidence>
<dbReference type="RefSeq" id="WP_377497468.1">
    <property type="nucleotide sequence ID" value="NZ_JBHMDO010000033.1"/>
</dbReference>
<sequence>MKRNWTELSGDEYQKVWSRFEREFNFGRTDGVRSFASPVPFITYDIAEVYGKPYFEEYYLDLHEKMRCLFINCTLEREKIYALDWQHDCYLVDPRLEPDLTEFGEWLIPILPNGDYYFFLDKDFKWGVLGHPWKNTITIFGEKLIKGIEANKPLLFQ</sequence>
<dbReference type="Pfam" id="PF10898">
    <property type="entry name" value="DUF2716"/>
    <property type="match status" value="1"/>
</dbReference>
<dbReference type="EMBL" id="JBHMDO010000033">
    <property type="protein sequence ID" value="MFB9328303.1"/>
    <property type="molecule type" value="Genomic_DNA"/>
</dbReference>